<name>A0A1U7D706_9RHOB</name>
<dbReference type="KEGG" id="tpro:Ga0080559_TMP3123"/>
<evidence type="ECO:0000313" key="2">
    <source>
        <dbReference type="Proteomes" id="UP000186559"/>
    </source>
</evidence>
<sequence length="52" mass="5942">MHPTMIHHRKQALLGTSFCVGAPHKAFRRFHPSEIMNSDQGKQFASYAEWTG</sequence>
<evidence type="ECO:0008006" key="3">
    <source>
        <dbReference type="Google" id="ProtNLM"/>
    </source>
</evidence>
<protein>
    <recommendedName>
        <fullName evidence="3">Mobile element protein</fullName>
    </recommendedName>
</protein>
<organism evidence="1 2">
    <name type="scientific">Salipiger profundus</name>
    <dbReference type="NCBI Taxonomy" id="1229727"/>
    <lineage>
        <taxon>Bacteria</taxon>
        <taxon>Pseudomonadati</taxon>
        <taxon>Pseudomonadota</taxon>
        <taxon>Alphaproteobacteria</taxon>
        <taxon>Rhodobacterales</taxon>
        <taxon>Roseobacteraceae</taxon>
        <taxon>Salipiger</taxon>
    </lineage>
</organism>
<dbReference type="Proteomes" id="UP000186559">
    <property type="component" value="Chromosome"/>
</dbReference>
<proteinExistence type="predicted"/>
<keyword evidence="2" id="KW-1185">Reference proteome</keyword>
<reference evidence="1 2" key="1">
    <citation type="submission" date="2016-03" db="EMBL/GenBank/DDBJ databases">
        <title>Deep-sea bacteria in the southern Pacific.</title>
        <authorList>
            <person name="Tang K."/>
        </authorList>
    </citation>
    <scope>NUCLEOTIDE SEQUENCE [LARGE SCALE GENOMIC DNA]</scope>
    <source>
        <strain evidence="1 2">JLT2016</strain>
    </source>
</reference>
<accession>A0A1U7D706</accession>
<dbReference type="AlphaFoldDB" id="A0A1U7D706"/>
<dbReference type="EMBL" id="CP014796">
    <property type="protein sequence ID" value="APX23919.1"/>
    <property type="molecule type" value="Genomic_DNA"/>
</dbReference>
<evidence type="ECO:0000313" key="1">
    <source>
        <dbReference type="EMBL" id="APX23919.1"/>
    </source>
</evidence>
<gene>
    <name evidence="1" type="ORF">Ga0080559_TMP3123</name>
</gene>